<dbReference type="PANTHER" id="PTHR42713">
    <property type="entry name" value="HISTIDINE KINASE-RELATED"/>
    <property type="match status" value="1"/>
</dbReference>
<dbReference type="SMART" id="SM00342">
    <property type="entry name" value="HTH_ARAC"/>
    <property type="match status" value="1"/>
</dbReference>
<feature type="domain" description="Response regulatory" evidence="10">
    <location>
        <begin position="3"/>
        <end position="120"/>
    </location>
</feature>
<accession>A0A7Y0KBG5</accession>
<evidence type="ECO:0000256" key="6">
    <source>
        <dbReference type="ARBA" id="ARBA00023125"/>
    </source>
</evidence>
<organism evidence="11 12">
    <name type="scientific">Niallia alba</name>
    <dbReference type="NCBI Taxonomy" id="2729105"/>
    <lineage>
        <taxon>Bacteria</taxon>
        <taxon>Bacillati</taxon>
        <taxon>Bacillota</taxon>
        <taxon>Bacilli</taxon>
        <taxon>Bacillales</taxon>
        <taxon>Bacillaceae</taxon>
        <taxon>Niallia</taxon>
    </lineage>
</organism>
<dbReference type="RefSeq" id="WP_169189200.1">
    <property type="nucleotide sequence ID" value="NZ_JABBPK010000001.1"/>
</dbReference>
<dbReference type="GO" id="GO:0000160">
    <property type="term" value="P:phosphorelay signal transduction system"/>
    <property type="evidence" value="ECO:0007669"/>
    <property type="project" value="UniProtKB-KW"/>
</dbReference>
<proteinExistence type="predicted"/>
<comment type="caution">
    <text evidence="11">The sequence shown here is derived from an EMBL/GenBank/DDBJ whole genome shotgun (WGS) entry which is preliminary data.</text>
</comment>
<dbReference type="Gene3D" id="3.40.50.2300">
    <property type="match status" value="1"/>
</dbReference>
<dbReference type="GO" id="GO:0005737">
    <property type="term" value="C:cytoplasm"/>
    <property type="evidence" value="ECO:0007669"/>
    <property type="project" value="UniProtKB-SubCell"/>
</dbReference>
<feature type="modified residue" description="4-aspartylphosphate" evidence="8">
    <location>
        <position position="55"/>
    </location>
</feature>
<evidence type="ECO:0000256" key="5">
    <source>
        <dbReference type="ARBA" id="ARBA00023015"/>
    </source>
</evidence>
<dbReference type="AlphaFoldDB" id="A0A7Y0KBG5"/>
<dbReference type="InterPro" id="IPR020449">
    <property type="entry name" value="Tscrpt_reg_AraC-type_HTH"/>
</dbReference>
<dbReference type="Proteomes" id="UP000588491">
    <property type="component" value="Unassembled WGS sequence"/>
</dbReference>
<feature type="domain" description="HTH araC/xylS-type" evidence="9">
    <location>
        <begin position="388"/>
        <end position="486"/>
    </location>
</feature>
<dbReference type="PROSITE" id="PS01124">
    <property type="entry name" value="HTH_ARAC_FAMILY_2"/>
    <property type="match status" value="1"/>
</dbReference>
<evidence type="ECO:0000256" key="1">
    <source>
        <dbReference type="ARBA" id="ARBA00004496"/>
    </source>
</evidence>
<protein>
    <submittedName>
        <fullName evidence="11">Response regulator transcription factor</fullName>
    </submittedName>
</protein>
<dbReference type="SMART" id="SM00448">
    <property type="entry name" value="REC"/>
    <property type="match status" value="1"/>
</dbReference>
<comment type="subcellular location">
    <subcellularLocation>
        <location evidence="1">Cytoplasm</location>
    </subcellularLocation>
</comment>
<sequence length="496" mass="59155">MYKVLLVDDEYMIVRGLQKLIPWEELGFEIVGTAGNGQEALEFVKRQKVDIVITDVTMPILSGIDFLKQSQKESIFFRFIVLSGYQEFEYVKESIQMGAENYLIKPINKEELMETLKKCIKEFEEEKLRMQGEKFLFEHLLKRWVHDDIDYMDLKKMLATFDSYTETSQFQVLIFTYEKEYHDAVYQLLQKRKDLYFFHHYEEGQWVIIYFGERMGIDRLIKLIQVLYRQKKVAFGRGEEVKRMADVSISYEHAKSSLYLCAFYERQQLLADSKTMALLNESLPNLSFSAFKKALGIRNIDTIEKEIKQIFAGLMEAAASPEYTRYIIFLVFMDIYRELEIQDELIYEEMVEKINKASSFKELQMLITDLMYNLKYKKFKREYSSNVQNVLQIIQEEFREDLTLKSIAERLHLNVMYLGQIFKKETNKSFSQYLNHYRIKLAQNLLLHSELNINEISEKIGYMSPGYFYKNFKKYCGISPKEFRDSYQQLFQPIDE</sequence>
<dbReference type="GO" id="GO:0003700">
    <property type="term" value="F:DNA-binding transcription factor activity"/>
    <property type="evidence" value="ECO:0007669"/>
    <property type="project" value="InterPro"/>
</dbReference>
<dbReference type="SUPFAM" id="SSF52172">
    <property type="entry name" value="CheY-like"/>
    <property type="match status" value="1"/>
</dbReference>
<dbReference type="InterPro" id="IPR018060">
    <property type="entry name" value="HTH_AraC"/>
</dbReference>
<keyword evidence="6" id="KW-0238">DNA-binding</keyword>
<dbReference type="InterPro" id="IPR001789">
    <property type="entry name" value="Sig_transdc_resp-reg_receiver"/>
</dbReference>
<dbReference type="InterPro" id="IPR051552">
    <property type="entry name" value="HptR"/>
</dbReference>
<evidence type="ECO:0000313" key="11">
    <source>
        <dbReference type="EMBL" id="NMO79377.1"/>
    </source>
</evidence>
<keyword evidence="7" id="KW-0804">Transcription</keyword>
<evidence type="ECO:0000256" key="8">
    <source>
        <dbReference type="PROSITE-ProRule" id="PRU00169"/>
    </source>
</evidence>
<dbReference type="PROSITE" id="PS00041">
    <property type="entry name" value="HTH_ARAC_FAMILY_1"/>
    <property type="match status" value="1"/>
</dbReference>
<reference evidence="11 12" key="1">
    <citation type="submission" date="2020-04" db="EMBL/GenBank/DDBJ databases">
        <title>Bacillus sp. UniB3 isolated from commercial digestive syrup.</title>
        <authorList>
            <person name="Thorat V."/>
            <person name="Kirdat K."/>
            <person name="Tiwarekar B."/>
            <person name="Yadav A."/>
        </authorList>
    </citation>
    <scope>NUCLEOTIDE SEQUENCE [LARGE SCALE GENOMIC DNA]</scope>
    <source>
        <strain evidence="11 12">UniB3</strain>
    </source>
</reference>
<dbReference type="Pfam" id="PF00072">
    <property type="entry name" value="Response_reg"/>
    <property type="match status" value="1"/>
</dbReference>
<keyword evidence="5" id="KW-0805">Transcription regulation</keyword>
<dbReference type="InterPro" id="IPR009057">
    <property type="entry name" value="Homeodomain-like_sf"/>
</dbReference>
<dbReference type="PANTHER" id="PTHR42713:SF3">
    <property type="entry name" value="TRANSCRIPTIONAL REGULATORY PROTEIN HPTR"/>
    <property type="match status" value="1"/>
</dbReference>
<evidence type="ECO:0000313" key="12">
    <source>
        <dbReference type="Proteomes" id="UP000588491"/>
    </source>
</evidence>
<keyword evidence="3 8" id="KW-0597">Phosphoprotein</keyword>
<gene>
    <name evidence="11" type="ORF">HHU08_20735</name>
</gene>
<dbReference type="CDD" id="cd17536">
    <property type="entry name" value="REC_YesN-like"/>
    <property type="match status" value="1"/>
</dbReference>
<name>A0A7Y0KBG5_9BACI</name>
<dbReference type="SUPFAM" id="SSF46689">
    <property type="entry name" value="Homeodomain-like"/>
    <property type="match status" value="2"/>
</dbReference>
<evidence type="ECO:0000256" key="4">
    <source>
        <dbReference type="ARBA" id="ARBA00023012"/>
    </source>
</evidence>
<dbReference type="InterPro" id="IPR018062">
    <property type="entry name" value="HTH_AraC-typ_CS"/>
</dbReference>
<dbReference type="EMBL" id="JABBPK010000001">
    <property type="protein sequence ID" value="NMO79377.1"/>
    <property type="molecule type" value="Genomic_DNA"/>
</dbReference>
<evidence type="ECO:0000256" key="3">
    <source>
        <dbReference type="ARBA" id="ARBA00022553"/>
    </source>
</evidence>
<keyword evidence="2" id="KW-0963">Cytoplasm</keyword>
<evidence type="ECO:0000259" key="10">
    <source>
        <dbReference type="PROSITE" id="PS50110"/>
    </source>
</evidence>
<dbReference type="PRINTS" id="PR00032">
    <property type="entry name" value="HTHARAC"/>
</dbReference>
<evidence type="ECO:0000256" key="2">
    <source>
        <dbReference type="ARBA" id="ARBA00022490"/>
    </source>
</evidence>
<evidence type="ECO:0000256" key="7">
    <source>
        <dbReference type="ARBA" id="ARBA00023163"/>
    </source>
</evidence>
<keyword evidence="4" id="KW-0902">Two-component regulatory system</keyword>
<evidence type="ECO:0000259" key="9">
    <source>
        <dbReference type="PROSITE" id="PS01124"/>
    </source>
</evidence>
<dbReference type="PROSITE" id="PS50110">
    <property type="entry name" value="RESPONSE_REGULATORY"/>
    <property type="match status" value="1"/>
</dbReference>
<dbReference type="Pfam" id="PF12833">
    <property type="entry name" value="HTH_18"/>
    <property type="match status" value="1"/>
</dbReference>
<dbReference type="InterPro" id="IPR011006">
    <property type="entry name" value="CheY-like_superfamily"/>
</dbReference>
<dbReference type="Gene3D" id="1.10.10.60">
    <property type="entry name" value="Homeodomain-like"/>
    <property type="match status" value="2"/>
</dbReference>
<keyword evidence="12" id="KW-1185">Reference proteome</keyword>
<dbReference type="GO" id="GO:0043565">
    <property type="term" value="F:sequence-specific DNA binding"/>
    <property type="evidence" value="ECO:0007669"/>
    <property type="project" value="InterPro"/>
</dbReference>